<reference evidence="2 3" key="1">
    <citation type="journal article" date="2020" name="Microb. Genom.">
        <title>Genetic diversity of clinical and environmental Mucorales isolates obtained from an investigation of mucormycosis cases among solid organ transplant recipients.</title>
        <authorList>
            <person name="Nguyen M.H."/>
            <person name="Kaul D."/>
            <person name="Muto C."/>
            <person name="Cheng S.J."/>
            <person name="Richter R.A."/>
            <person name="Bruno V.M."/>
            <person name="Liu G."/>
            <person name="Beyhan S."/>
            <person name="Sundermann A.J."/>
            <person name="Mounaud S."/>
            <person name="Pasculle A.W."/>
            <person name="Nierman W.C."/>
            <person name="Driscoll E."/>
            <person name="Cumbie R."/>
            <person name="Clancy C.J."/>
            <person name="Dupont C.L."/>
        </authorList>
    </citation>
    <scope>NUCLEOTIDE SEQUENCE [LARGE SCALE GENOMIC DNA]</scope>
    <source>
        <strain evidence="2 3">GL24</strain>
    </source>
</reference>
<dbReference type="EMBL" id="JAANIU010014047">
    <property type="protein sequence ID" value="KAG1529780.1"/>
    <property type="molecule type" value="Genomic_DNA"/>
</dbReference>
<feature type="region of interest" description="Disordered" evidence="1">
    <location>
        <begin position="1"/>
        <end position="47"/>
    </location>
</feature>
<feature type="compositionally biased region" description="Polar residues" evidence="1">
    <location>
        <begin position="1"/>
        <end position="31"/>
    </location>
</feature>
<evidence type="ECO:0000313" key="2">
    <source>
        <dbReference type="EMBL" id="KAG1529780.1"/>
    </source>
</evidence>
<evidence type="ECO:0000256" key="1">
    <source>
        <dbReference type="SAM" id="MobiDB-lite"/>
    </source>
</evidence>
<gene>
    <name evidence="2" type="ORF">G6F50_017766</name>
</gene>
<proteinExistence type="predicted"/>
<evidence type="ECO:0000313" key="3">
    <source>
        <dbReference type="Proteomes" id="UP000740926"/>
    </source>
</evidence>
<name>A0A9P6XP43_9FUNG</name>
<organism evidence="2 3">
    <name type="scientific">Rhizopus delemar</name>
    <dbReference type="NCBI Taxonomy" id="936053"/>
    <lineage>
        <taxon>Eukaryota</taxon>
        <taxon>Fungi</taxon>
        <taxon>Fungi incertae sedis</taxon>
        <taxon>Mucoromycota</taxon>
        <taxon>Mucoromycotina</taxon>
        <taxon>Mucoromycetes</taxon>
        <taxon>Mucorales</taxon>
        <taxon>Mucorineae</taxon>
        <taxon>Rhizopodaceae</taxon>
        <taxon>Rhizopus</taxon>
    </lineage>
</organism>
<dbReference type="AlphaFoldDB" id="A0A9P6XP43"/>
<dbReference type="Proteomes" id="UP000740926">
    <property type="component" value="Unassembled WGS sequence"/>
</dbReference>
<accession>A0A9P6XP43</accession>
<comment type="caution">
    <text evidence="2">The sequence shown here is derived from an EMBL/GenBank/DDBJ whole genome shotgun (WGS) entry which is preliminary data.</text>
</comment>
<protein>
    <submittedName>
        <fullName evidence="2">Uncharacterized protein</fullName>
    </submittedName>
</protein>
<keyword evidence="3" id="KW-1185">Reference proteome</keyword>
<sequence length="112" mass="12037">MRASGRANSADLNSFPGSSSLSVKSRTTTWGEISARRRANSSVPGDSWVSIPMSPSTCPNCTATSAPLEQNRNRLLFCRPTHSLACVFILVTAKNPAFVGRPWDPSGSSPRR</sequence>